<accession>A0A8H3HQE2</accession>
<organism evidence="2 3">
    <name type="scientific">Rhizoctonia solani</name>
    <dbReference type="NCBI Taxonomy" id="456999"/>
    <lineage>
        <taxon>Eukaryota</taxon>
        <taxon>Fungi</taxon>
        <taxon>Dikarya</taxon>
        <taxon>Basidiomycota</taxon>
        <taxon>Agaricomycotina</taxon>
        <taxon>Agaricomycetes</taxon>
        <taxon>Cantharellales</taxon>
        <taxon>Ceratobasidiaceae</taxon>
        <taxon>Rhizoctonia</taxon>
    </lineage>
</organism>
<evidence type="ECO:0000313" key="2">
    <source>
        <dbReference type="EMBL" id="CAE6526989.1"/>
    </source>
</evidence>
<dbReference type="AlphaFoldDB" id="A0A8H3HQE2"/>
<evidence type="ECO:0000313" key="3">
    <source>
        <dbReference type="Proteomes" id="UP000663861"/>
    </source>
</evidence>
<name>A0A8H3HQE2_9AGAM</name>
<evidence type="ECO:0000256" key="1">
    <source>
        <dbReference type="SAM" id="MobiDB-lite"/>
    </source>
</evidence>
<proteinExistence type="predicted"/>
<comment type="caution">
    <text evidence="2">The sequence shown here is derived from an EMBL/GenBank/DDBJ whole genome shotgun (WGS) entry which is preliminary data.</text>
</comment>
<feature type="region of interest" description="Disordered" evidence="1">
    <location>
        <begin position="92"/>
        <end position="115"/>
    </location>
</feature>
<reference evidence="2" key="1">
    <citation type="submission" date="2021-01" db="EMBL/GenBank/DDBJ databases">
        <authorList>
            <person name="Kaushik A."/>
        </authorList>
    </citation>
    <scope>NUCLEOTIDE SEQUENCE</scope>
    <source>
        <strain evidence="2">AG4-RS23</strain>
    </source>
</reference>
<dbReference type="EMBL" id="CAJMWY010004298">
    <property type="protein sequence ID" value="CAE6526989.1"/>
    <property type="molecule type" value="Genomic_DNA"/>
</dbReference>
<protein>
    <submittedName>
        <fullName evidence="2">Uncharacterized protein</fullName>
    </submittedName>
</protein>
<dbReference type="Proteomes" id="UP000663861">
    <property type="component" value="Unassembled WGS sequence"/>
</dbReference>
<gene>
    <name evidence="2" type="ORF">RDB_LOCUS166311</name>
</gene>
<sequence length="115" mass="11825">MVGDIPGRTVDQKPTPVEVGYLPSTLLGRGCIGNVKASSATTMVFATLTLQKLSKDSCGIYALALTHTRHRIGVPDLKAAYGAGRIAQPEEGGDCQLNGCDGTGSGAREAAHTPS</sequence>